<protein>
    <recommendedName>
        <fullName evidence="8">HhH-GPD domain-containing protein</fullName>
    </recommendedName>
</protein>
<sequence>MVNPSKDDGYNGWQKPIGLTKEHAIEVYDSDDGESCVTVTGVSLPKSSIANDMTGSQSSNSKTNESSHKEDISSSCPKAGEDLKLVDQDVDINPFSSFAFSSDESLSWRDRKRPAATNSCAQKSSERPKKAMRNTKAKPCPLLKGTKEEKREQRKILIAKWHSFASPTAPTEERRFQVLLAARLHARVQEPIVYKAMDRLRRHFADKGENLTCTTLARCEVEEIAPLFSSVLFGNTKAKHIIQASKDLMRFGGRVPETMIGLQSITGIGPQLSEILYTVNRRSSYDDITQNVN</sequence>
<organism evidence="6 7">
    <name type="scientific">Thalassiosira oceanica</name>
    <name type="common">Marine diatom</name>
    <dbReference type="NCBI Taxonomy" id="159749"/>
    <lineage>
        <taxon>Eukaryota</taxon>
        <taxon>Sar</taxon>
        <taxon>Stramenopiles</taxon>
        <taxon>Ochrophyta</taxon>
        <taxon>Bacillariophyta</taxon>
        <taxon>Coscinodiscophyceae</taxon>
        <taxon>Thalassiosirophycidae</taxon>
        <taxon>Thalassiosirales</taxon>
        <taxon>Thalassiosiraceae</taxon>
        <taxon>Thalassiosira</taxon>
    </lineage>
</organism>
<dbReference type="GO" id="GO:0006289">
    <property type="term" value="P:nucleotide-excision repair"/>
    <property type="evidence" value="ECO:0007669"/>
    <property type="project" value="TreeGrafter"/>
</dbReference>
<dbReference type="GO" id="GO:0000703">
    <property type="term" value="F:oxidized pyrimidine nucleobase lesion DNA N-glycosylase activity"/>
    <property type="evidence" value="ECO:0007669"/>
    <property type="project" value="TreeGrafter"/>
</dbReference>
<keyword evidence="1" id="KW-0227">DNA damage</keyword>
<name>K0SR63_THAOC</name>
<dbReference type="SUPFAM" id="SSF48150">
    <property type="entry name" value="DNA-glycosylase"/>
    <property type="match status" value="1"/>
</dbReference>
<evidence type="ECO:0000256" key="5">
    <source>
        <dbReference type="SAM" id="MobiDB-lite"/>
    </source>
</evidence>
<dbReference type="AlphaFoldDB" id="K0SR63"/>
<evidence type="ECO:0000256" key="3">
    <source>
        <dbReference type="ARBA" id="ARBA00023204"/>
    </source>
</evidence>
<dbReference type="Gene3D" id="1.10.340.30">
    <property type="entry name" value="Hypothetical protein, domain 2"/>
    <property type="match status" value="1"/>
</dbReference>
<dbReference type="OMA" id="ATNSCAQ"/>
<evidence type="ECO:0000313" key="6">
    <source>
        <dbReference type="EMBL" id="EJK67499.1"/>
    </source>
</evidence>
<dbReference type="eggNOG" id="ENOG502SVNP">
    <property type="taxonomic scope" value="Eukaryota"/>
</dbReference>
<feature type="region of interest" description="Disordered" evidence="5">
    <location>
        <begin position="110"/>
        <end position="148"/>
    </location>
</feature>
<accession>K0SR63</accession>
<dbReference type="EMBL" id="AGNL01013010">
    <property type="protein sequence ID" value="EJK67499.1"/>
    <property type="molecule type" value="Genomic_DNA"/>
</dbReference>
<dbReference type="PANTHER" id="PTHR43286:SF1">
    <property type="entry name" value="ENDONUCLEASE III-LIKE PROTEIN 1"/>
    <property type="match status" value="1"/>
</dbReference>
<dbReference type="InterPro" id="IPR011257">
    <property type="entry name" value="DNA_glycosylase"/>
</dbReference>
<dbReference type="Proteomes" id="UP000266841">
    <property type="component" value="Unassembled WGS sequence"/>
</dbReference>
<reference evidence="6 7" key="1">
    <citation type="journal article" date="2012" name="Genome Biol.">
        <title>Genome and low-iron response of an oceanic diatom adapted to chronic iron limitation.</title>
        <authorList>
            <person name="Lommer M."/>
            <person name="Specht M."/>
            <person name="Roy A.S."/>
            <person name="Kraemer L."/>
            <person name="Andreson R."/>
            <person name="Gutowska M.A."/>
            <person name="Wolf J."/>
            <person name="Bergner S.V."/>
            <person name="Schilhabel M.B."/>
            <person name="Klostermeier U.C."/>
            <person name="Beiko R.G."/>
            <person name="Rosenstiel P."/>
            <person name="Hippler M."/>
            <person name="Laroche J."/>
        </authorList>
    </citation>
    <scope>NUCLEOTIDE SEQUENCE [LARGE SCALE GENOMIC DNA]</scope>
    <source>
        <strain evidence="6 7">CCMP1005</strain>
    </source>
</reference>
<dbReference type="GO" id="GO:0003906">
    <property type="term" value="F:DNA-(apurinic or apyrimidinic site) endonuclease activity"/>
    <property type="evidence" value="ECO:0007669"/>
    <property type="project" value="TreeGrafter"/>
</dbReference>
<evidence type="ECO:0008006" key="8">
    <source>
        <dbReference type="Google" id="ProtNLM"/>
    </source>
</evidence>
<dbReference type="PANTHER" id="PTHR43286">
    <property type="entry name" value="ENDONUCLEASE III-LIKE PROTEIN 1"/>
    <property type="match status" value="1"/>
</dbReference>
<feature type="compositionally biased region" description="Polar residues" evidence="5">
    <location>
        <begin position="43"/>
        <end position="55"/>
    </location>
</feature>
<proteinExistence type="predicted"/>
<dbReference type="GO" id="GO:0006285">
    <property type="term" value="P:base-excision repair, AP site formation"/>
    <property type="evidence" value="ECO:0007669"/>
    <property type="project" value="TreeGrafter"/>
</dbReference>
<dbReference type="GO" id="GO:0005634">
    <property type="term" value="C:nucleus"/>
    <property type="evidence" value="ECO:0007669"/>
    <property type="project" value="TreeGrafter"/>
</dbReference>
<evidence type="ECO:0000256" key="1">
    <source>
        <dbReference type="ARBA" id="ARBA00022763"/>
    </source>
</evidence>
<evidence type="ECO:0000313" key="7">
    <source>
        <dbReference type="Proteomes" id="UP000266841"/>
    </source>
</evidence>
<keyword evidence="4" id="KW-0326">Glycosidase</keyword>
<gene>
    <name evidence="6" type="ORF">THAOC_11458</name>
</gene>
<comment type="caution">
    <text evidence="6">The sequence shown here is derived from an EMBL/GenBank/DDBJ whole genome shotgun (WGS) entry which is preliminary data.</text>
</comment>
<dbReference type="OrthoDB" id="2099276at2759"/>
<keyword evidence="7" id="KW-1185">Reference proteome</keyword>
<keyword evidence="3" id="KW-0234">DNA repair</keyword>
<keyword evidence="2" id="KW-0378">Hydrolase</keyword>
<evidence type="ECO:0000256" key="4">
    <source>
        <dbReference type="ARBA" id="ARBA00023295"/>
    </source>
</evidence>
<evidence type="ECO:0000256" key="2">
    <source>
        <dbReference type="ARBA" id="ARBA00022801"/>
    </source>
</evidence>
<feature type="region of interest" description="Disordered" evidence="5">
    <location>
        <begin position="43"/>
        <end position="78"/>
    </location>
</feature>